<protein>
    <submittedName>
        <fullName evidence="2">MoxR-like ATPase</fullName>
        <ecNumber evidence="2">3.6.3.-</ecNumber>
    </submittedName>
</protein>
<dbReference type="SUPFAM" id="SSF52540">
    <property type="entry name" value="P-loop containing nucleoside triphosphate hydrolases"/>
    <property type="match status" value="1"/>
</dbReference>
<evidence type="ECO:0000313" key="3">
    <source>
        <dbReference type="Proteomes" id="UP000541810"/>
    </source>
</evidence>
<dbReference type="InterPro" id="IPR050764">
    <property type="entry name" value="CbbQ/NirQ/NorQ/GpvN"/>
</dbReference>
<keyword evidence="2" id="KW-0378">Hydrolase</keyword>
<dbReference type="InterPro" id="IPR041628">
    <property type="entry name" value="ChlI/MoxR_AAA_lid"/>
</dbReference>
<gene>
    <name evidence="2" type="ORF">HNQ40_000645</name>
</gene>
<dbReference type="RefSeq" id="WP_184676340.1">
    <property type="nucleotide sequence ID" value="NZ_JACHGY010000001.1"/>
</dbReference>
<feature type="domain" description="AAA+ ATPase" evidence="1">
    <location>
        <begin position="50"/>
        <end position="194"/>
    </location>
</feature>
<sequence length="357" mass="38867">MTDNPSTLRLLQPQELQPAVDLTTRILADLDAVLLGQQELHRLVLAGVLSRGHILLEGMPGVGKTVLIKTLGQIMSLSFNRVQFTPDLMPSDILGTTILQQSGDGQRRMVFQPGPIFTNILLADEINRASPKTQAAMLEAMQERRVTVGGETRPLSDPFFVLASQNPIDLEGTYPLPEAQVDRFLFKLHVQQPDVDVLETILDTRRRGEAVTPQSFVSEEQLRGLFGVMERIVLPSPVARYIARLVAASHPSGAEQPGAEVPDVVKQYVTHGASPRAAIAMAESARAVALLAGRPTVGFEDVDTVAPHVLNHRLILSYPARFDKVTAHDVVRGLIDAIDEAELNLPAGMRVEQGAAE</sequence>
<evidence type="ECO:0000259" key="1">
    <source>
        <dbReference type="SMART" id="SM00382"/>
    </source>
</evidence>
<dbReference type="PANTHER" id="PTHR42759">
    <property type="entry name" value="MOXR FAMILY PROTEIN"/>
    <property type="match status" value="1"/>
</dbReference>
<dbReference type="PANTHER" id="PTHR42759:SF1">
    <property type="entry name" value="MAGNESIUM-CHELATASE SUBUNIT CHLD"/>
    <property type="match status" value="1"/>
</dbReference>
<dbReference type="CDD" id="cd00009">
    <property type="entry name" value="AAA"/>
    <property type="match status" value="1"/>
</dbReference>
<dbReference type="Pfam" id="PF07726">
    <property type="entry name" value="AAA_3"/>
    <property type="match status" value="1"/>
</dbReference>
<dbReference type="Gene3D" id="1.10.8.80">
    <property type="entry name" value="Magnesium chelatase subunit I, C-Terminal domain"/>
    <property type="match status" value="1"/>
</dbReference>
<evidence type="ECO:0000313" key="2">
    <source>
        <dbReference type="EMBL" id="MBB6428839.1"/>
    </source>
</evidence>
<dbReference type="GO" id="GO:0016887">
    <property type="term" value="F:ATP hydrolysis activity"/>
    <property type="evidence" value="ECO:0007669"/>
    <property type="project" value="InterPro"/>
</dbReference>
<comment type="caution">
    <text evidence="2">The sequence shown here is derived from an EMBL/GenBank/DDBJ whole genome shotgun (WGS) entry which is preliminary data.</text>
</comment>
<dbReference type="EMBL" id="JACHGY010000001">
    <property type="protein sequence ID" value="MBB6428839.1"/>
    <property type="molecule type" value="Genomic_DNA"/>
</dbReference>
<dbReference type="InterPro" id="IPR027417">
    <property type="entry name" value="P-loop_NTPase"/>
</dbReference>
<reference evidence="2 3" key="1">
    <citation type="submission" date="2020-08" db="EMBL/GenBank/DDBJ databases">
        <title>Genomic Encyclopedia of Type Strains, Phase IV (KMG-IV): sequencing the most valuable type-strain genomes for metagenomic binning, comparative biology and taxonomic classification.</title>
        <authorList>
            <person name="Goeker M."/>
        </authorList>
    </citation>
    <scope>NUCLEOTIDE SEQUENCE [LARGE SCALE GENOMIC DNA]</scope>
    <source>
        <strain evidence="2 3">DSM 103725</strain>
    </source>
</reference>
<proteinExistence type="predicted"/>
<dbReference type="GO" id="GO:0005524">
    <property type="term" value="F:ATP binding"/>
    <property type="evidence" value="ECO:0007669"/>
    <property type="project" value="InterPro"/>
</dbReference>
<dbReference type="AlphaFoldDB" id="A0A7X0H433"/>
<dbReference type="PIRSF" id="PIRSF002849">
    <property type="entry name" value="AAA_ATPase_chaperone_MoxR_prd"/>
    <property type="match status" value="1"/>
</dbReference>
<accession>A0A7X0H433</accession>
<dbReference type="Pfam" id="PF17863">
    <property type="entry name" value="AAA_lid_2"/>
    <property type="match status" value="1"/>
</dbReference>
<name>A0A7X0H433_9BACT</name>
<dbReference type="InterPro" id="IPR003593">
    <property type="entry name" value="AAA+_ATPase"/>
</dbReference>
<organism evidence="2 3">
    <name type="scientific">Algisphaera agarilytica</name>
    <dbReference type="NCBI Taxonomy" id="1385975"/>
    <lineage>
        <taxon>Bacteria</taxon>
        <taxon>Pseudomonadati</taxon>
        <taxon>Planctomycetota</taxon>
        <taxon>Phycisphaerae</taxon>
        <taxon>Phycisphaerales</taxon>
        <taxon>Phycisphaeraceae</taxon>
        <taxon>Algisphaera</taxon>
    </lineage>
</organism>
<keyword evidence="3" id="KW-1185">Reference proteome</keyword>
<dbReference type="SMART" id="SM00382">
    <property type="entry name" value="AAA"/>
    <property type="match status" value="1"/>
</dbReference>
<dbReference type="Proteomes" id="UP000541810">
    <property type="component" value="Unassembled WGS sequence"/>
</dbReference>
<dbReference type="EC" id="3.6.3.-" evidence="2"/>
<dbReference type="Gene3D" id="3.40.50.300">
    <property type="entry name" value="P-loop containing nucleotide triphosphate hydrolases"/>
    <property type="match status" value="1"/>
</dbReference>
<dbReference type="InterPro" id="IPR011703">
    <property type="entry name" value="ATPase_AAA-3"/>
</dbReference>